<protein>
    <submittedName>
        <fullName evidence="5">Polysaccharide export outer membrane protein</fullName>
    </submittedName>
</protein>
<keyword evidence="1 2" id="KW-0732">Signal</keyword>
<name>A0A1I6MBM9_9SPHN</name>
<proteinExistence type="predicted"/>
<dbReference type="RefSeq" id="WP_165611372.1">
    <property type="nucleotide sequence ID" value="NZ_FOZG01000003.1"/>
</dbReference>
<dbReference type="STRING" id="1166337.SAMN05192580_3857"/>
<evidence type="ECO:0000259" key="3">
    <source>
        <dbReference type="Pfam" id="PF02563"/>
    </source>
</evidence>
<dbReference type="Gene3D" id="3.30.1950.10">
    <property type="entry name" value="wza like domain"/>
    <property type="match status" value="1"/>
</dbReference>
<feature type="domain" description="Soluble ligand binding" evidence="4">
    <location>
        <begin position="119"/>
        <end position="171"/>
    </location>
</feature>
<dbReference type="InterPro" id="IPR003715">
    <property type="entry name" value="Poly_export_N"/>
</dbReference>
<dbReference type="InterPro" id="IPR049712">
    <property type="entry name" value="Poly_export"/>
</dbReference>
<gene>
    <name evidence="5" type="ORF">SAMN05192580_3857</name>
</gene>
<dbReference type="PANTHER" id="PTHR33619">
    <property type="entry name" value="POLYSACCHARIDE EXPORT PROTEIN GFCE-RELATED"/>
    <property type="match status" value="1"/>
</dbReference>
<evidence type="ECO:0000313" key="6">
    <source>
        <dbReference type="Proteomes" id="UP000198824"/>
    </source>
</evidence>
<keyword evidence="6" id="KW-1185">Reference proteome</keyword>
<evidence type="ECO:0000259" key="4">
    <source>
        <dbReference type="Pfam" id="PF10531"/>
    </source>
</evidence>
<evidence type="ECO:0000256" key="2">
    <source>
        <dbReference type="SAM" id="SignalP"/>
    </source>
</evidence>
<dbReference type="GO" id="GO:0015159">
    <property type="term" value="F:polysaccharide transmembrane transporter activity"/>
    <property type="evidence" value="ECO:0007669"/>
    <property type="project" value="InterPro"/>
</dbReference>
<accession>A0A1I6MBM9</accession>
<sequence length="192" mass="20004">MRADLGWLVLAAAGMLASCAPSLGPALSAGEFQARYPVAATALSPGSRIRLVLYGDEAMTGEYQVAPDGTVSLPLLGPIKAAGLTVEEFRRAAEAQLANGFYADASKRLSVQLVDVLPIYVYGEVGRPGAFPYAPDLTLGKAAALAGGYTYRANPKAVLIRRANGGQEVTVVADQALPLAPGDTVRIPERSF</sequence>
<dbReference type="Gene3D" id="3.10.560.10">
    <property type="entry name" value="Outer membrane lipoprotein wza domain like"/>
    <property type="match status" value="1"/>
</dbReference>
<reference evidence="5 6" key="1">
    <citation type="submission" date="2016-10" db="EMBL/GenBank/DDBJ databases">
        <authorList>
            <person name="de Groot N.N."/>
        </authorList>
    </citation>
    <scope>NUCLEOTIDE SEQUENCE [LARGE SCALE GENOMIC DNA]</scope>
    <source>
        <strain evidence="5 6">S5-249</strain>
    </source>
</reference>
<organism evidence="5 6">
    <name type="scientific">Sphingomonas jatrophae</name>
    <dbReference type="NCBI Taxonomy" id="1166337"/>
    <lineage>
        <taxon>Bacteria</taxon>
        <taxon>Pseudomonadati</taxon>
        <taxon>Pseudomonadota</taxon>
        <taxon>Alphaproteobacteria</taxon>
        <taxon>Sphingomonadales</taxon>
        <taxon>Sphingomonadaceae</taxon>
        <taxon>Sphingomonas</taxon>
    </lineage>
</organism>
<dbReference type="InterPro" id="IPR019554">
    <property type="entry name" value="Soluble_ligand-bd"/>
</dbReference>
<feature type="domain" description="Polysaccharide export protein N-terminal" evidence="3">
    <location>
        <begin position="41"/>
        <end position="105"/>
    </location>
</feature>
<dbReference type="PROSITE" id="PS51257">
    <property type="entry name" value="PROKAR_LIPOPROTEIN"/>
    <property type="match status" value="1"/>
</dbReference>
<feature type="signal peptide" evidence="2">
    <location>
        <begin position="1"/>
        <end position="20"/>
    </location>
</feature>
<dbReference type="Pfam" id="PF10531">
    <property type="entry name" value="SLBB"/>
    <property type="match status" value="1"/>
</dbReference>
<dbReference type="Proteomes" id="UP000198824">
    <property type="component" value="Unassembled WGS sequence"/>
</dbReference>
<feature type="chain" id="PRO_5011694036" evidence="2">
    <location>
        <begin position="21"/>
        <end position="192"/>
    </location>
</feature>
<dbReference type="Pfam" id="PF02563">
    <property type="entry name" value="Poly_export"/>
    <property type="match status" value="1"/>
</dbReference>
<dbReference type="EMBL" id="FOZG01000003">
    <property type="protein sequence ID" value="SFS13129.1"/>
    <property type="molecule type" value="Genomic_DNA"/>
</dbReference>
<evidence type="ECO:0000313" key="5">
    <source>
        <dbReference type="EMBL" id="SFS13129.1"/>
    </source>
</evidence>
<dbReference type="AlphaFoldDB" id="A0A1I6MBM9"/>
<evidence type="ECO:0000256" key="1">
    <source>
        <dbReference type="ARBA" id="ARBA00022729"/>
    </source>
</evidence>
<dbReference type="PANTHER" id="PTHR33619:SF3">
    <property type="entry name" value="POLYSACCHARIDE EXPORT PROTEIN GFCE-RELATED"/>
    <property type="match status" value="1"/>
</dbReference>